<evidence type="ECO:0000313" key="10">
    <source>
        <dbReference type="EMBL" id="KAF6140848.1"/>
    </source>
</evidence>
<evidence type="ECO:0000256" key="7">
    <source>
        <dbReference type="ARBA" id="ARBA00023180"/>
    </source>
</evidence>
<evidence type="ECO:0008006" key="12">
    <source>
        <dbReference type="Google" id="ProtNLM"/>
    </source>
</evidence>
<dbReference type="InterPro" id="IPR045874">
    <property type="entry name" value="LRK10/LRL21-25-like"/>
</dbReference>
<keyword evidence="11" id="KW-1185">Reference proteome</keyword>
<name>A0A7J7LE40_9MAGN</name>
<dbReference type="AlphaFoldDB" id="A0A7J7LE40"/>
<keyword evidence="5 9" id="KW-1133">Transmembrane helix</keyword>
<evidence type="ECO:0000256" key="8">
    <source>
        <dbReference type="SAM" id="MobiDB-lite"/>
    </source>
</evidence>
<accession>A0A7J7LE40</accession>
<evidence type="ECO:0000256" key="6">
    <source>
        <dbReference type="ARBA" id="ARBA00023136"/>
    </source>
</evidence>
<evidence type="ECO:0000256" key="3">
    <source>
        <dbReference type="ARBA" id="ARBA00022692"/>
    </source>
</evidence>
<feature type="compositionally biased region" description="Polar residues" evidence="8">
    <location>
        <begin position="224"/>
        <end position="242"/>
    </location>
</feature>
<dbReference type="OrthoDB" id="986097at2759"/>
<keyword evidence="7" id="KW-0325">Glycoprotein</keyword>
<evidence type="ECO:0000313" key="11">
    <source>
        <dbReference type="Proteomes" id="UP000541444"/>
    </source>
</evidence>
<dbReference type="GO" id="GO:0016020">
    <property type="term" value="C:membrane"/>
    <property type="evidence" value="ECO:0007669"/>
    <property type="project" value="UniProtKB-SubCell"/>
</dbReference>
<dbReference type="GO" id="GO:0004674">
    <property type="term" value="F:protein serine/threonine kinase activity"/>
    <property type="evidence" value="ECO:0007669"/>
    <property type="project" value="UniProtKB-KW"/>
</dbReference>
<feature type="transmembrane region" description="Helical" evidence="9">
    <location>
        <begin position="106"/>
        <end position="128"/>
    </location>
</feature>
<evidence type="ECO:0000256" key="9">
    <source>
        <dbReference type="SAM" id="Phobius"/>
    </source>
</evidence>
<reference evidence="10 11" key="1">
    <citation type="journal article" date="2020" name="IScience">
        <title>Genome Sequencing of the Endangered Kingdonia uniflora (Circaeasteraceae, Ranunculales) Reveals Potential Mechanisms of Evolutionary Specialization.</title>
        <authorList>
            <person name="Sun Y."/>
            <person name="Deng T."/>
            <person name="Zhang A."/>
            <person name="Moore M.J."/>
            <person name="Landis J.B."/>
            <person name="Lin N."/>
            <person name="Zhang H."/>
            <person name="Zhang X."/>
            <person name="Huang J."/>
            <person name="Zhang X."/>
            <person name="Sun H."/>
            <person name="Wang H."/>
        </authorList>
    </citation>
    <scope>NUCLEOTIDE SEQUENCE [LARGE SCALE GENOMIC DNA]</scope>
    <source>
        <strain evidence="10">TB1705</strain>
        <tissue evidence="10">Leaf</tissue>
    </source>
</reference>
<evidence type="ECO:0000256" key="1">
    <source>
        <dbReference type="ARBA" id="ARBA00004479"/>
    </source>
</evidence>
<keyword evidence="2" id="KW-0418">Kinase</keyword>
<dbReference type="EMBL" id="JACGCM010002347">
    <property type="protein sequence ID" value="KAF6140848.1"/>
    <property type="molecule type" value="Genomic_DNA"/>
</dbReference>
<evidence type="ECO:0000256" key="5">
    <source>
        <dbReference type="ARBA" id="ARBA00022989"/>
    </source>
</evidence>
<proteinExistence type="predicted"/>
<keyword evidence="4" id="KW-0732">Signal</keyword>
<sequence>MPVSDLKDSCIISLTVVTSGMIPFYYKDWNTSFSDIRQGLLMGIELEWYNIYCGKCLARGADECTLDSDNKVICQGYYCLGRLTIHCIYENYCYAILAWIKKICKMIGFILAGRTLCGILCLLIFLVYKFRRRHLSMDYGIEEFLQGKLRSGRLVAVKMLDATEEEKKIAKKLAVVALWCIQLKPTDRPSMNKVVEMLKSAIETLQMPPKLSLVPEDRIVASSAEASPLSQSETHSRSNSVELISLDLSP</sequence>
<dbReference type="Gene3D" id="1.10.510.10">
    <property type="entry name" value="Transferase(Phosphotransferase) domain 1"/>
    <property type="match status" value="1"/>
</dbReference>
<evidence type="ECO:0000256" key="4">
    <source>
        <dbReference type="ARBA" id="ARBA00022729"/>
    </source>
</evidence>
<evidence type="ECO:0000256" key="2">
    <source>
        <dbReference type="ARBA" id="ARBA00022527"/>
    </source>
</evidence>
<keyword evidence="3 9" id="KW-0812">Transmembrane</keyword>
<keyword evidence="2" id="KW-0723">Serine/threonine-protein kinase</keyword>
<protein>
    <recommendedName>
        <fullName evidence="12">Receptor-like protein kinase</fullName>
    </recommendedName>
</protein>
<feature type="region of interest" description="Disordered" evidence="8">
    <location>
        <begin position="224"/>
        <end position="250"/>
    </location>
</feature>
<keyword evidence="2" id="KW-0808">Transferase</keyword>
<keyword evidence="6 9" id="KW-0472">Membrane</keyword>
<organism evidence="10 11">
    <name type="scientific">Kingdonia uniflora</name>
    <dbReference type="NCBI Taxonomy" id="39325"/>
    <lineage>
        <taxon>Eukaryota</taxon>
        <taxon>Viridiplantae</taxon>
        <taxon>Streptophyta</taxon>
        <taxon>Embryophyta</taxon>
        <taxon>Tracheophyta</taxon>
        <taxon>Spermatophyta</taxon>
        <taxon>Magnoliopsida</taxon>
        <taxon>Ranunculales</taxon>
        <taxon>Circaeasteraceae</taxon>
        <taxon>Kingdonia</taxon>
    </lineage>
</organism>
<comment type="subcellular location">
    <subcellularLocation>
        <location evidence="1">Membrane</location>
        <topology evidence="1">Single-pass type I membrane protein</topology>
    </subcellularLocation>
</comment>
<comment type="caution">
    <text evidence="10">The sequence shown here is derived from an EMBL/GenBank/DDBJ whole genome shotgun (WGS) entry which is preliminary data.</text>
</comment>
<dbReference type="Proteomes" id="UP000541444">
    <property type="component" value="Unassembled WGS sequence"/>
</dbReference>
<dbReference type="PANTHER" id="PTHR27009">
    <property type="entry name" value="RUST RESISTANCE KINASE LR10-RELATED"/>
    <property type="match status" value="1"/>
</dbReference>
<gene>
    <name evidence="10" type="ORF">GIB67_042261</name>
</gene>